<dbReference type="CDD" id="cd10567">
    <property type="entry name" value="SWIB-MDM2_like"/>
    <property type="match status" value="1"/>
</dbReference>
<dbReference type="InterPro" id="IPR036128">
    <property type="entry name" value="Plus3-like_sf"/>
</dbReference>
<dbReference type="Gramene" id="KQJ91160">
    <property type="protein sequence ID" value="KQJ91160"/>
    <property type="gene ID" value="BRADI_4g35977v3"/>
</dbReference>
<dbReference type="SMART" id="SM00151">
    <property type="entry name" value="SWIB"/>
    <property type="match status" value="1"/>
</dbReference>
<feature type="region of interest" description="Disordered" evidence="6">
    <location>
        <begin position="1275"/>
        <end position="1314"/>
    </location>
</feature>
<dbReference type="InterPro" id="IPR035445">
    <property type="entry name" value="GYF-like_dom_sf"/>
</dbReference>
<dbReference type="Gramene" id="PNT65008">
    <property type="protein sequence ID" value="PNT65008"/>
    <property type="gene ID" value="BRADI_4g35977v3"/>
</dbReference>
<keyword evidence="4" id="KW-0238">DNA-binding</keyword>
<feature type="region of interest" description="Disordered" evidence="6">
    <location>
        <begin position="1417"/>
        <end position="1509"/>
    </location>
</feature>
<keyword evidence="13" id="KW-1185">Reference proteome</keyword>
<dbReference type="InterPro" id="IPR001965">
    <property type="entry name" value="Znf_PHD"/>
</dbReference>
<dbReference type="InterPro" id="IPR000571">
    <property type="entry name" value="Znf_CCCH"/>
</dbReference>
<dbReference type="FunFam" id="3.90.70.200:FF:000002">
    <property type="entry name" value="Zinc finger CCCH domain-containing protein 19"/>
    <property type="match status" value="1"/>
</dbReference>
<dbReference type="InterPro" id="IPR003169">
    <property type="entry name" value="GYF"/>
</dbReference>
<dbReference type="InterPro" id="IPR004343">
    <property type="entry name" value="Plus-3_dom"/>
</dbReference>
<feature type="compositionally biased region" description="Basic and acidic residues" evidence="6">
    <location>
        <begin position="1726"/>
        <end position="1782"/>
    </location>
</feature>
<feature type="domain" description="DM2" evidence="10">
    <location>
        <begin position="720"/>
        <end position="803"/>
    </location>
</feature>
<gene>
    <name evidence="12" type="primary">LOC100835763</name>
    <name evidence="11" type="ORF">BRADI_4g35977v3</name>
</gene>
<dbReference type="EMBL" id="CM000883">
    <property type="protein sequence ID" value="KQJ91159.1"/>
    <property type="molecule type" value="Genomic_DNA"/>
</dbReference>
<dbReference type="EMBL" id="CM000883">
    <property type="protein sequence ID" value="PNT65008.1"/>
    <property type="molecule type" value="Genomic_DNA"/>
</dbReference>
<dbReference type="CDD" id="cd15568">
    <property type="entry name" value="PHD5_NSD"/>
    <property type="match status" value="1"/>
</dbReference>
<feature type="region of interest" description="Disordered" evidence="6">
    <location>
        <begin position="812"/>
        <end position="849"/>
    </location>
</feature>
<dbReference type="SUPFAM" id="SSF57903">
    <property type="entry name" value="FYVE/PHD zinc finger"/>
    <property type="match status" value="1"/>
</dbReference>
<sequence length="1782" mass="193718">MPTTPDIVLDGDGGGGEGEKPDQDTKAGGDYVVATETEGIAGYYDPADKEPVEDAGVGVQLNESSFAVDDPTKLGASMVDDDSDMVPVGGRDGQDIHHGADDSAHFGHGLQDDGSVLVSDNGEDSQDKEGARMDAVATTALNDMEAEPFRVDDGFAEEGTKMDTHASTENDNEEEGVATAGYASMDEGRQIDAVSASRDDKERAAGTAYVDATGEGTHVAAVGLTGDDNREKEVSSTVNDGEEGMEKYAAITAGDEDEENIMASQIVAEEADSVLEEAAADMTNNVITEEVTKMDTLATAGTDNEEGVTTAGDASADEGWQMDAVSMSRDVINEKTADAAGVGATDEDIQMDTIGLTGDDNQETEVVSARDDGADEEGLEKYAVSTTGDEDEEDGIADQNVTGETDSVPEEAEVDIDMVGNDIPGQEDVQMDGEDDDDEPPPLTRKGGRRPKPCRQSSKAKALVKPSAKKKDEEEVCFICFDGGDLVICDRRFCTKAYHPGCINRNDEFFKSKGRWTCGWHICSNCQKPARQMCYTCTYSLCKVCIKDTKFISVRGTKGLCETCMNTVMLIENREEATEQMDVDFDDKEGWWSLFKDYWLNLKATLPLTFEQVSAARRQKNESSSKLSETNDAEEANSDGSAERPLESNSSKKRGRKQLKRAANEDSSKGKASTRKYTKRGLSSNSKNSTGAKVRKLSKRASSSEHGSKESESVGTSTSSAEEASWASKELLDFVACMRNGDKSALSQFEVQGLILEYIKRENLRDPRRKSQIVCDPLLQSLFGKERVGHFEMLKLLESHFLMTEISPVDIDDNHGGVVDPDPGQDVDGNSEASVVMSSEKKRKSRKYDQRAMQTNLDDFASIDIHNIGLMYLRRNLMEELIVDTDTFSEKVLGAFVRIRISGTGQRQDIYRLVQIVGTGIAAEKYKCGKRTTDITLEILNLDKKEVITIDITSNQEFTEEECKRLRQSIKCGFISRLTVGEVQEKARILQSVKVNDWIESEKMRLAHLRDRASDMGHRKELRECVEKLQLLNTPEERARRLKEEPEIHADPTMDPDYESPEEPEEDAEKSSFSKPRGSFSRKDSNPVSPGKGEGKSPAQRDSKTNWEPNRNTWGESNTHLESPHGRTFSSHGERAGYTGKPDSPNFGAQKVNVEATTGSTPRGLSGVLSQTLTANSGSAAPAPQSTVNESEKIWQYMDPSNKIQGPFSIVQLRKWNNSGYFPPNLKIWKSNEKQDDSILLADALAGKFEKDLPPWVPPLGSSSKIDKAYLRTKSDVGARPSSDPILEESTKAGEQTSQSVVPNRSQSFSGRVSQRHDYDIANPGSTMIQSGAQDYHAAFASQQSLAGGWNASSSQFDTTVNPMTHSQPTMGGFSGQNNAGAGNVGQLTPAPAAAIVGAEIVNSQLQSQNQIASVLQPKDDRFVDTNDSKSGEDASHGRTRSSDLGPVGAQPGAAQSNAQQLEDARNQSTDASNSMMPPQVMSTPSAAGGDSGWSMPAQVANTSGQAQGPGNMNWGSALQGNANMGWMGQTNMSMPWAAPGQGATSYNMGLTMPTQQNAVPNMGWVTQNPGNSNMNMMWTATQGQGTPNAATMMGAQMQGVAMAPWGAMAQGNANSYPGWVPQVGNINQNVGWSAPVQGNPGPNPVNGTGQANNNMNWNSPGSNPTWNNQQDFNGGDSGGRSWRPQSGGGGSRGPFRKGVCYAFAETGHCNRHQCPFVHTQTNDGHPSRNDRRFDRQPSSNERHQYDRQNERNDQQYDRHDNRHSDRDNNRQADRSESRERQ</sequence>
<feature type="compositionally biased region" description="Basic and acidic residues" evidence="6">
    <location>
        <begin position="17"/>
        <end position="27"/>
    </location>
</feature>
<feature type="compositionally biased region" description="Basic and acidic residues" evidence="6">
    <location>
        <begin position="1036"/>
        <end position="1052"/>
    </location>
</feature>
<name>A0A0Q3EUI2_BRADI</name>
<evidence type="ECO:0000256" key="4">
    <source>
        <dbReference type="ARBA" id="ARBA00023125"/>
    </source>
</evidence>
<evidence type="ECO:0000259" key="7">
    <source>
        <dbReference type="PROSITE" id="PS50103"/>
    </source>
</evidence>
<dbReference type="SUPFAM" id="SSF159042">
    <property type="entry name" value="Plus3-like"/>
    <property type="match status" value="1"/>
</dbReference>
<feature type="region of interest" description="Disordered" evidence="6">
    <location>
        <begin position="354"/>
        <end position="466"/>
    </location>
</feature>
<evidence type="ECO:0000256" key="3">
    <source>
        <dbReference type="ARBA" id="ARBA00022833"/>
    </source>
</evidence>
<dbReference type="SMART" id="SM00719">
    <property type="entry name" value="Plus3"/>
    <property type="match status" value="1"/>
</dbReference>
<feature type="domain" description="C3H1-type" evidence="7">
    <location>
        <begin position="1695"/>
        <end position="1722"/>
    </location>
</feature>
<feature type="region of interest" description="Disordered" evidence="6">
    <location>
        <begin position="1"/>
        <end position="28"/>
    </location>
</feature>
<reference evidence="11" key="2">
    <citation type="submission" date="2017-06" db="EMBL/GenBank/DDBJ databases">
        <title>WGS assembly of Brachypodium distachyon.</title>
        <authorList>
            <consortium name="The International Brachypodium Initiative"/>
            <person name="Lucas S."/>
            <person name="Harmon-Smith M."/>
            <person name="Lail K."/>
            <person name="Tice H."/>
            <person name="Grimwood J."/>
            <person name="Bruce D."/>
            <person name="Barry K."/>
            <person name="Shu S."/>
            <person name="Lindquist E."/>
            <person name="Wang M."/>
            <person name="Pitluck S."/>
            <person name="Vogel J.P."/>
            <person name="Garvin D.F."/>
            <person name="Mockler T.C."/>
            <person name="Schmutz J."/>
            <person name="Rokhsar D."/>
            <person name="Bevan M.W."/>
        </authorList>
    </citation>
    <scope>NUCLEOTIDE SEQUENCE</scope>
    <source>
        <strain evidence="11">Bd21</strain>
    </source>
</reference>
<feature type="compositionally biased region" description="Low complexity" evidence="6">
    <location>
        <begin position="816"/>
        <end position="828"/>
    </location>
</feature>
<dbReference type="FunFam" id="3.30.40.10:FF:000303">
    <property type="entry name" value="Zinc finger CCCH domain-containing protein 19"/>
    <property type="match status" value="1"/>
</dbReference>
<feature type="compositionally biased region" description="Low complexity" evidence="6">
    <location>
        <begin position="1636"/>
        <end position="1665"/>
    </location>
</feature>
<dbReference type="Pfam" id="PF02213">
    <property type="entry name" value="GYF"/>
    <property type="match status" value="1"/>
</dbReference>
<feature type="domain" description="Plus3" evidence="9">
    <location>
        <begin position="862"/>
        <end position="995"/>
    </location>
</feature>
<dbReference type="Gramene" id="KQJ91159">
    <property type="protein sequence ID" value="KQJ91159"/>
    <property type="gene ID" value="BRADI_4g35977v3"/>
</dbReference>
<dbReference type="Pfam" id="PF02201">
    <property type="entry name" value="SWIB"/>
    <property type="match status" value="1"/>
</dbReference>
<dbReference type="InterPro" id="IPR036885">
    <property type="entry name" value="SWIB_MDM2_dom_sf"/>
</dbReference>
<feature type="compositionally biased region" description="Polar residues" evidence="6">
    <location>
        <begin position="1500"/>
        <end position="1509"/>
    </location>
</feature>
<dbReference type="RefSeq" id="XP_024318774.1">
    <property type="nucleotide sequence ID" value="XM_024463006.1"/>
</dbReference>
<dbReference type="SMART" id="SM00444">
    <property type="entry name" value="GYF"/>
    <property type="match status" value="1"/>
</dbReference>
<evidence type="ECO:0000256" key="6">
    <source>
        <dbReference type="SAM" id="MobiDB-lite"/>
    </source>
</evidence>
<dbReference type="InterPro" id="IPR058668">
    <property type="entry name" value="NERD_dom"/>
</dbReference>
<proteinExistence type="predicted"/>
<dbReference type="Pfam" id="PF03126">
    <property type="entry name" value="Plus-3"/>
    <property type="match status" value="1"/>
</dbReference>
<dbReference type="InterPro" id="IPR019835">
    <property type="entry name" value="SWIB_domain"/>
</dbReference>
<evidence type="ECO:0000313" key="12">
    <source>
        <dbReference type="EnsemblPlants" id="KQJ91159"/>
    </source>
</evidence>
<feature type="compositionally biased region" description="Polar residues" evidence="6">
    <location>
        <begin position="1454"/>
        <end position="1486"/>
    </location>
</feature>
<dbReference type="STRING" id="15368.A0A0Q3EUI2"/>
<dbReference type="Proteomes" id="UP000008810">
    <property type="component" value="Chromosome 4"/>
</dbReference>
<keyword evidence="1 5" id="KW-0479">Metal-binding</keyword>
<reference evidence="12" key="3">
    <citation type="submission" date="2018-08" db="UniProtKB">
        <authorList>
            <consortium name="EnsemblPlants"/>
        </authorList>
    </citation>
    <scope>IDENTIFICATION</scope>
    <source>
        <strain evidence="12">cv. Bd21</strain>
    </source>
</reference>
<dbReference type="PANTHER" id="PTHR46695">
    <property type="entry name" value="ZINC FINGER CCCH DOMAIN-CONTAINING PROTEIN 44-RELATED"/>
    <property type="match status" value="1"/>
</dbReference>
<feature type="region of interest" description="Disordered" evidence="6">
    <location>
        <begin position="1631"/>
        <end position="1695"/>
    </location>
</feature>
<evidence type="ECO:0008006" key="14">
    <source>
        <dbReference type="Google" id="ProtNLM"/>
    </source>
</evidence>
<dbReference type="InterPro" id="IPR003121">
    <property type="entry name" value="SWIB_MDM2_domain"/>
</dbReference>
<feature type="zinc finger region" description="C3H1-type" evidence="5">
    <location>
        <begin position="1695"/>
        <end position="1722"/>
    </location>
</feature>
<dbReference type="PANTHER" id="PTHR46695:SF5">
    <property type="entry name" value="RNA POLYMERASE-ASSOCIATED PROTEIN RTF1 HOMOLOG"/>
    <property type="match status" value="1"/>
</dbReference>
<feature type="compositionally biased region" description="Polar residues" evidence="6">
    <location>
        <begin position="1155"/>
        <end position="1168"/>
    </location>
</feature>
<dbReference type="PROSITE" id="PS51360">
    <property type="entry name" value="PLUS3"/>
    <property type="match status" value="1"/>
</dbReference>
<feature type="compositionally biased region" description="Basic and acidic residues" evidence="6">
    <location>
        <begin position="702"/>
        <end position="712"/>
    </location>
</feature>
<dbReference type="EMBL" id="CM000883">
    <property type="protein sequence ID" value="KQJ91160.1"/>
    <property type="molecule type" value="Genomic_DNA"/>
</dbReference>
<feature type="region of interest" description="Disordered" evidence="6">
    <location>
        <begin position="1719"/>
        <end position="1782"/>
    </location>
</feature>
<dbReference type="InterPro" id="IPR011011">
    <property type="entry name" value="Znf_FYVE_PHD"/>
</dbReference>
<dbReference type="KEGG" id="bdi:100835763"/>
<dbReference type="GO" id="GO:0008270">
    <property type="term" value="F:zinc ion binding"/>
    <property type="evidence" value="ECO:0007669"/>
    <property type="project" value="UniProtKB-KW"/>
</dbReference>
<dbReference type="SMART" id="SM00249">
    <property type="entry name" value="PHD"/>
    <property type="match status" value="1"/>
</dbReference>
<dbReference type="Gene3D" id="3.90.70.200">
    <property type="entry name" value="Plus-3 domain"/>
    <property type="match status" value="1"/>
</dbReference>
<dbReference type="PROSITE" id="PS50103">
    <property type="entry name" value="ZF_C3H1"/>
    <property type="match status" value="1"/>
</dbReference>
<feature type="domain" description="GYF" evidence="8">
    <location>
        <begin position="1192"/>
        <end position="1246"/>
    </location>
</feature>
<feature type="compositionally biased region" description="Basic and acidic residues" evidence="6">
    <location>
        <begin position="1418"/>
        <end position="1437"/>
    </location>
</feature>
<evidence type="ECO:0000313" key="13">
    <source>
        <dbReference type="Proteomes" id="UP000008810"/>
    </source>
</evidence>
<dbReference type="EnsemblPlants" id="KQJ91159">
    <property type="protein sequence ID" value="KQJ91159"/>
    <property type="gene ID" value="BRADI_4g35977v3"/>
</dbReference>
<dbReference type="InterPro" id="IPR013083">
    <property type="entry name" value="Znf_RING/FYVE/PHD"/>
</dbReference>
<dbReference type="PROSITE" id="PS50829">
    <property type="entry name" value="GYF"/>
    <property type="match status" value="1"/>
</dbReference>
<dbReference type="SUPFAM" id="SSF55277">
    <property type="entry name" value="GYF domain"/>
    <property type="match status" value="1"/>
</dbReference>
<evidence type="ECO:0000313" key="11">
    <source>
        <dbReference type="EMBL" id="KQJ91159.1"/>
    </source>
</evidence>
<feature type="compositionally biased region" description="Low complexity" evidence="6">
    <location>
        <begin position="713"/>
        <end position="722"/>
    </location>
</feature>
<dbReference type="FunFam" id="3.30.1490.40:FF:000004">
    <property type="entry name" value="Zinc finger CCCH domain-containing protein 19"/>
    <property type="match status" value="1"/>
</dbReference>
<dbReference type="OrthoDB" id="6415790at2759"/>
<feature type="compositionally biased region" description="Polar residues" evidence="6">
    <location>
        <begin position="1293"/>
        <end position="1313"/>
    </location>
</feature>
<keyword evidence="2 5" id="KW-0863">Zinc-finger</keyword>
<accession>A0A0Q3EUI2</accession>
<dbReference type="GO" id="GO:0003677">
    <property type="term" value="F:DNA binding"/>
    <property type="evidence" value="ECO:0007669"/>
    <property type="project" value="UniProtKB-KW"/>
</dbReference>
<dbReference type="EnsemblPlants" id="KQJ91160">
    <property type="protein sequence ID" value="KQJ91160"/>
    <property type="gene ID" value="BRADI_4g35977v3"/>
</dbReference>
<dbReference type="PROSITE" id="PS51925">
    <property type="entry name" value="SWIB_MDM2"/>
    <property type="match status" value="1"/>
</dbReference>
<evidence type="ECO:0000259" key="9">
    <source>
        <dbReference type="PROSITE" id="PS51360"/>
    </source>
</evidence>
<feature type="compositionally biased region" description="Acidic residues" evidence="6">
    <location>
        <begin position="429"/>
        <end position="440"/>
    </location>
</feature>
<dbReference type="GeneID" id="100835763"/>
<dbReference type="Gene3D" id="1.10.245.10">
    <property type="entry name" value="SWIB/MDM2 domain"/>
    <property type="match status" value="1"/>
</dbReference>
<dbReference type="ExpressionAtlas" id="A0A0Q3EUI2">
    <property type="expression patterns" value="baseline"/>
</dbReference>
<feature type="compositionally biased region" description="Basic residues" evidence="6">
    <location>
        <begin position="651"/>
        <end position="660"/>
    </location>
</feature>
<feature type="region of interest" description="Disordered" evidence="6">
    <location>
        <begin position="620"/>
        <end position="722"/>
    </location>
</feature>
<feature type="compositionally biased region" description="Acidic residues" evidence="6">
    <location>
        <begin position="1054"/>
        <end position="1068"/>
    </location>
</feature>
<feature type="compositionally biased region" description="Polar residues" evidence="6">
    <location>
        <begin position="681"/>
        <end position="691"/>
    </location>
</feature>
<evidence type="ECO:0000256" key="5">
    <source>
        <dbReference type="PROSITE-ProRule" id="PRU00723"/>
    </source>
</evidence>
<dbReference type="Pfam" id="PF25980">
    <property type="entry name" value="NERD_plant"/>
    <property type="match status" value="1"/>
</dbReference>
<dbReference type="Gene3D" id="3.30.40.10">
    <property type="entry name" value="Zinc/RING finger domain, C3HC4 (zinc finger)"/>
    <property type="match status" value="1"/>
</dbReference>
<evidence type="ECO:0000259" key="10">
    <source>
        <dbReference type="PROSITE" id="PS51925"/>
    </source>
</evidence>
<feature type="region of interest" description="Disordered" evidence="6">
    <location>
        <begin position="1036"/>
        <end position="1168"/>
    </location>
</feature>
<reference evidence="11 12" key="1">
    <citation type="journal article" date="2010" name="Nature">
        <title>Genome sequencing and analysis of the model grass Brachypodium distachyon.</title>
        <authorList>
            <consortium name="International Brachypodium Initiative"/>
        </authorList>
    </citation>
    <scope>NUCLEOTIDE SEQUENCE [LARGE SCALE GENOMIC DNA]</scope>
    <source>
        <strain evidence="11">Bd21</strain>
        <strain evidence="12">cv. Bd21</strain>
    </source>
</reference>
<feature type="compositionally biased region" description="Basic and acidic residues" evidence="6">
    <location>
        <begin position="1093"/>
        <end position="1105"/>
    </location>
</feature>
<dbReference type="SUPFAM" id="SSF47592">
    <property type="entry name" value="SWIB/MDM2 domain"/>
    <property type="match status" value="1"/>
</dbReference>
<dbReference type="RefSeq" id="XP_010238420.1">
    <property type="nucleotide sequence ID" value="XM_010240118.3"/>
</dbReference>
<dbReference type="CDD" id="cd00072">
    <property type="entry name" value="GYF"/>
    <property type="match status" value="1"/>
</dbReference>
<dbReference type="Gene3D" id="3.30.1490.40">
    <property type="match status" value="1"/>
</dbReference>
<protein>
    <recommendedName>
        <fullName evidence="14">Zinc finger CCCH domain-containing protein 19</fullName>
    </recommendedName>
</protein>
<feature type="compositionally biased region" description="Acidic residues" evidence="6">
    <location>
        <begin position="407"/>
        <end position="416"/>
    </location>
</feature>
<evidence type="ECO:0000256" key="2">
    <source>
        <dbReference type="ARBA" id="ARBA00022771"/>
    </source>
</evidence>
<feature type="compositionally biased region" description="Basic and acidic residues" evidence="6">
    <location>
        <begin position="92"/>
        <end position="105"/>
    </location>
</feature>
<organism evidence="11">
    <name type="scientific">Brachypodium distachyon</name>
    <name type="common">Purple false brome</name>
    <name type="synonym">Trachynia distachya</name>
    <dbReference type="NCBI Taxonomy" id="15368"/>
    <lineage>
        <taxon>Eukaryota</taxon>
        <taxon>Viridiplantae</taxon>
        <taxon>Streptophyta</taxon>
        <taxon>Embryophyta</taxon>
        <taxon>Tracheophyta</taxon>
        <taxon>Spermatophyta</taxon>
        <taxon>Magnoliopsida</taxon>
        <taxon>Liliopsida</taxon>
        <taxon>Poales</taxon>
        <taxon>Poaceae</taxon>
        <taxon>BOP clade</taxon>
        <taxon>Pooideae</taxon>
        <taxon>Stipodae</taxon>
        <taxon>Brachypodieae</taxon>
        <taxon>Brachypodium</taxon>
    </lineage>
</organism>
<evidence type="ECO:0000259" key="8">
    <source>
        <dbReference type="PROSITE" id="PS50829"/>
    </source>
</evidence>
<feature type="region of interest" description="Disordered" evidence="6">
    <location>
        <begin position="297"/>
        <end position="317"/>
    </location>
</feature>
<feature type="compositionally biased region" description="Polar residues" evidence="6">
    <location>
        <begin position="1106"/>
        <end position="1121"/>
    </location>
</feature>
<feature type="region of interest" description="Disordered" evidence="6">
    <location>
        <begin position="71"/>
        <end position="130"/>
    </location>
</feature>
<evidence type="ECO:0000256" key="1">
    <source>
        <dbReference type="ARBA" id="ARBA00022723"/>
    </source>
</evidence>
<dbReference type="EnsemblPlants" id="PNT65008">
    <property type="protein sequence ID" value="PNT65008"/>
    <property type="gene ID" value="BRADI_4g35977v3"/>
</dbReference>
<keyword evidence="3 5" id="KW-0862">Zinc</keyword>